<dbReference type="Gene3D" id="3.40.50.1820">
    <property type="entry name" value="alpha/beta hydrolase"/>
    <property type="match status" value="1"/>
</dbReference>
<gene>
    <name evidence="2" type="ORF">U5822_06775</name>
</gene>
<dbReference type="InterPro" id="IPR022742">
    <property type="entry name" value="Hydrolase_4"/>
</dbReference>
<proteinExistence type="predicted"/>
<dbReference type="EMBL" id="JAYDCJ010000003">
    <property type="protein sequence ID" value="MEA1080366.1"/>
    <property type="molecule type" value="Genomic_DNA"/>
</dbReference>
<name>A0ABU5NX58_9GAMM</name>
<organism evidence="2 3">
    <name type="scientific">Marinobacter qingdaonensis</name>
    <dbReference type="NCBI Taxonomy" id="3108486"/>
    <lineage>
        <taxon>Bacteria</taxon>
        <taxon>Pseudomonadati</taxon>
        <taxon>Pseudomonadota</taxon>
        <taxon>Gammaproteobacteria</taxon>
        <taxon>Pseudomonadales</taxon>
        <taxon>Marinobacteraceae</taxon>
        <taxon>Marinobacter</taxon>
    </lineage>
</organism>
<evidence type="ECO:0000313" key="2">
    <source>
        <dbReference type="EMBL" id="MEA1080366.1"/>
    </source>
</evidence>
<dbReference type="InterPro" id="IPR029058">
    <property type="entry name" value="AB_hydrolase_fold"/>
</dbReference>
<dbReference type="SUPFAM" id="SSF53474">
    <property type="entry name" value="alpha/beta-Hydrolases"/>
    <property type="match status" value="1"/>
</dbReference>
<feature type="domain" description="Serine aminopeptidase S33" evidence="1">
    <location>
        <begin position="107"/>
        <end position="236"/>
    </location>
</feature>
<accession>A0ABU5NX58</accession>
<comment type="caution">
    <text evidence="2">The sequence shown here is derived from an EMBL/GenBank/DDBJ whole genome shotgun (WGS) entry which is preliminary data.</text>
</comment>
<reference evidence="2 3" key="1">
    <citation type="submission" date="2023-12" db="EMBL/GenBank/DDBJ databases">
        <title>Marinobacter qingdaonensis sp. nov., isolated from the intertidal sediment of Qingdao, PR China.</title>
        <authorList>
            <person name="Li Y."/>
        </authorList>
    </citation>
    <scope>NUCLEOTIDE SEQUENCE [LARGE SCALE GENOMIC DNA]</scope>
    <source>
        <strain evidence="2 3">ASW11-75</strain>
    </source>
</reference>
<dbReference type="Proteomes" id="UP001305746">
    <property type="component" value="Unassembled WGS sequence"/>
</dbReference>
<evidence type="ECO:0000313" key="3">
    <source>
        <dbReference type="Proteomes" id="UP001305746"/>
    </source>
</evidence>
<dbReference type="GO" id="GO:0016787">
    <property type="term" value="F:hydrolase activity"/>
    <property type="evidence" value="ECO:0007669"/>
    <property type="project" value="UniProtKB-KW"/>
</dbReference>
<evidence type="ECO:0000259" key="1">
    <source>
        <dbReference type="Pfam" id="PF12146"/>
    </source>
</evidence>
<keyword evidence="3" id="KW-1185">Reference proteome</keyword>
<sequence length="423" mass="46882">MRQPRTENLRCFTPRPTFARARAALAGLVLLFTTGCSSSSALYTPGPDRLDANPFVSFEQYQSRVRSYLDSNLVAIDGYPRAQQIDWNLPFRQPAANHCPGDRSTGLLLVHGLSDSPFVFRDLAESLAQRCVEVRTLLLQGHGTRPGDMITADAAVWRTQVSTHFQALARDVDRAFIGGFSLGGALATEYALSGEGARPDGLVALAPAWQLNGLRNYLWLAGVARVFADFVEEEPELNPVKYESVTINAAVQIGEVLKRTQTAIDQPGAGELPLFLVATEADSVINLDYLTGRFHDRFAHPDSRLLVFRDTRQAWPANREDGRTTFFNSYLPDANILEMSHQSLAIAPDNELYGLGAPLQRCLEPNGLSLNACQQLPDTELWFSAWHDGARSVPTSRLTYNPWYDQMVASLTEFLQPAPSRRQ</sequence>
<dbReference type="Pfam" id="PF12146">
    <property type="entry name" value="Hydrolase_4"/>
    <property type="match status" value="1"/>
</dbReference>
<dbReference type="RefSeq" id="WP_322854871.1">
    <property type="nucleotide sequence ID" value="NZ_JAYDCJ010000003.1"/>
</dbReference>
<protein>
    <submittedName>
        <fullName evidence="2">Alpha/beta fold hydrolase</fullName>
    </submittedName>
</protein>
<keyword evidence="2" id="KW-0378">Hydrolase</keyword>